<feature type="domain" description="DRBM" evidence="3">
    <location>
        <begin position="93"/>
        <end position="158"/>
    </location>
</feature>
<evidence type="ECO:0000313" key="5">
    <source>
        <dbReference type="Proteomes" id="UP001168821"/>
    </source>
</evidence>
<protein>
    <recommendedName>
        <fullName evidence="3">DRBM domain-containing protein</fullName>
    </recommendedName>
</protein>
<sequence length="297" mass="32782">MATKTPVSALQELMAARKVPLPVYIEEGFGTSFKCTVHAGGITAVGLSSSKKSAKHESAKKALEKFAMQTKTPQILILQTSTPPSPVARSFTNHVGELNEFASKRGLQYPNYECVTGTVTGEFYVKCSFLEKDILGKGMNKKDAKQDAAGKMLELINVTDPVILINNTSSMINQTVTKFEVTEREKIVGMYKVLSLNDDGVYVEKKNTIKAIPEIIMTDHDSVDVLKAKLIHHGINYSMKELQNNPCIMYVRIKGTDLYFVACGDSREEATRRVLQDVFEAVQSGVSLSTNDLINFD</sequence>
<dbReference type="Gene3D" id="3.30.160.20">
    <property type="match status" value="2"/>
</dbReference>
<name>A0AA38IJF8_9CUCU</name>
<proteinExistence type="predicted"/>
<feature type="domain" description="DRBM" evidence="3">
    <location>
        <begin position="5"/>
        <end position="68"/>
    </location>
</feature>
<dbReference type="InterPro" id="IPR014720">
    <property type="entry name" value="dsRBD_dom"/>
</dbReference>
<reference evidence="4" key="1">
    <citation type="journal article" date="2023" name="G3 (Bethesda)">
        <title>Whole genome assemblies of Zophobas morio and Tenebrio molitor.</title>
        <authorList>
            <person name="Kaur S."/>
            <person name="Stinson S.A."/>
            <person name="diCenzo G.C."/>
        </authorList>
    </citation>
    <scope>NUCLEOTIDE SEQUENCE</scope>
    <source>
        <strain evidence="4">QUZm001</strain>
    </source>
</reference>
<dbReference type="PROSITE" id="PS50137">
    <property type="entry name" value="DS_RBD"/>
    <property type="match status" value="2"/>
</dbReference>
<evidence type="ECO:0000259" key="3">
    <source>
        <dbReference type="PROSITE" id="PS50137"/>
    </source>
</evidence>
<dbReference type="CDD" id="cd00048">
    <property type="entry name" value="DSRM_SF"/>
    <property type="match status" value="1"/>
</dbReference>
<dbReference type="GO" id="GO:0070920">
    <property type="term" value="P:regulation of regulatory ncRNA processing"/>
    <property type="evidence" value="ECO:0007669"/>
    <property type="project" value="TreeGrafter"/>
</dbReference>
<dbReference type="PANTHER" id="PTHR46205:SF3">
    <property type="entry name" value="LOQUACIOUS, ISOFORM B"/>
    <property type="match status" value="1"/>
</dbReference>
<dbReference type="Pfam" id="PF00035">
    <property type="entry name" value="dsrm"/>
    <property type="match status" value="2"/>
</dbReference>
<dbReference type="GO" id="GO:0070578">
    <property type="term" value="C:RISC-loading complex"/>
    <property type="evidence" value="ECO:0007669"/>
    <property type="project" value="TreeGrafter"/>
</dbReference>
<dbReference type="GO" id="GO:0030422">
    <property type="term" value="P:siRNA processing"/>
    <property type="evidence" value="ECO:0007669"/>
    <property type="project" value="TreeGrafter"/>
</dbReference>
<keyword evidence="1 2" id="KW-0694">RNA-binding</keyword>
<dbReference type="EMBL" id="JALNTZ010000003">
    <property type="protein sequence ID" value="KAJ3657977.1"/>
    <property type="molecule type" value="Genomic_DNA"/>
</dbReference>
<dbReference type="AlphaFoldDB" id="A0AA38IJF8"/>
<organism evidence="4 5">
    <name type="scientific">Zophobas morio</name>
    <dbReference type="NCBI Taxonomy" id="2755281"/>
    <lineage>
        <taxon>Eukaryota</taxon>
        <taxon>Metazoa</taxon>
        <taxon>Ecdysozoa</taxon>
        <taxon>Arthropoda</taxon>
        <taxon>Hexapoda</taxon>
        <taxon>Insecta</taxon>
        <taxon>Pterygota</taxon>
        <taxon>Neoptera</taxon>
        <taxon>Endopterygota</taxon>
        <taxon>Coleoptera</taxon>
        <taxon>Polyphaga</taxon>
        <taxon>Cucujiformia</taxon>
        <taxon>Tenebrionidae</taxon>
        <taxon>Zophobas</taxon>
    </lineage>
</organism>
<keyword evidence="5" id="KW-1185">Reference proteome</keyword>
<dbReference type="Proteomes" id="UP001168821">
    <property type="component" value="Unassembled WGS sequence"/>
</dbReference>
<evidence type="ECO:0000313" key="4">
    <source>
        <dbReference type="EMBL" id="KAJ3657977.1"/>
    </source>
</evidence>
<comment type="caution">
    <text evidence="4">The sequence shown here is derived from an EMBL/GenBank/DDBJ whole genome shotgun (WGS) entry which is preliminary data.</text>
</comment>
<dbReference type="PANTHER" id="PTHR46205">
    <property type="entry name" value="LOQUACIOUS, ISOFORM B"/>
    <property type="match status" value="1"/>
</dbReference>
<dbReference type="InterPro" id="IPR051247">
    <property type="entry name" value="RLC_Component"/>
</dbReference>
<dbReference type="GO" id="GO:0035197">
    <property type="term" value="F:siRNA binding"/>
    <property type="evidence" value="ECO:0007669"/>
    <property type="project" value="TreeGrafter"/>
</dbReference>
<dbReference type="GO" id="GO:0003725">
    <property type="term" value="F:double-stranded RNA binding"/>
    <property type="evidence" value="ECO:0007669"/>
    <property type="project" value="TreeGrafter"/>
</dbReference>
<gene>
    <name evidence="4" type="ORF">Zmor_009749</name>
</gene>
<dbReference type="SMART" id="SM00358">
    <property type="entry name" value="DSRM"/>
    <property type="match status" value="2"/>
</dbReference>
<dbReference type="GO" id="GO:0016442">
    <property type="term" value="C:RISC complex"/>
    <property type="evidence" value="ECO:0007669"/>
    <property type="project" value="TreeGrafter"/>
</dbReference>
<evidence type="ECO:0000256" key="1">
    <source>
        <dbReference type="ARBA" id="ARBA00022884"/>
    </source>
</evidence>
<dbReference type="GO" id="GO:0005634">
    <property type="term" value="C:nucleus"/>
    <property type="evidence" value="ECO:0007669"/>
    <property type="project" value="TreeGrafter"/>
</dbReference>
<dbReference type="GO" id="GO:0005737">
    <property type="term" value="C:cytoplasm"/>
    <property type="evidence" value="ECO:0007669"/>
    <property type="project" value="TreeGrafter"/>
</dbReference>
<dbReference type="SUPFAM" id="SSF54768">
    <property type="entry name" value="dsRNA-binding domain-like"/>
    <property type="match status" value="2"/>
</dbReference>
<evidence type="ECO:0000256" key="2">
    <source>
        <dbReference type="PROSITE-ProRule" id="PRU00266"/>
    </source>
</evidence>
<accession>A0AA38IJF8</accession>